<dbReference type="FunFam" id="2.40.10.10:FF:000146">
    <property type="entry name" value="Serine protease 53"/>
    <property type="match status" value="1"/>
</dbReference>
<evidence type="ECO:0000313" key="12">
    <source>
        <dbReference type="Proteomes" id="UP001516400"/>
    </source>
</evidence>
<dbReference type="PRINTS" id="PR00722">
    <property type="entry name" value="CHYMOTRYPSIN"/>
</dbReference>
<evidence type="ECO:0000256" key="1">
    <source>
        <dbReference type="ARBA" id="ARBA00004613"/>
    </source>
</evidence>
<feature type="region of interest" description="Disordered" evidence="9">
    <location>
        <begin position="236"/>
        <end position="260"/>
    </location>
</feature>
<protein>
    <recommendedName>
        <fullName evidence="10">Peptidase S1 domain-containing protein</fullName>
    </recommendedName>
</protein>
<dbReference type="InterPro" id="IPR009003">
    <property type="entry name" value="Peptidase_S1_PA"/>
</dbReference>
<dbReference type="PROSITE" id="PS50240">
    <property type="entry name" value="TRYPSIN_DOM"/>
    <property type="match status" value="1"/>
</dbReference>
<keyword evidence="3" id="KW-0645">Protease</keyword>
<dbReference type="Gene3D" id="2.40.10.10">
    <property type="entry name" value="Trypsin-like serine proteases"/>
    <property type="match status" value="1"/>
</dbReference>
<evidence type="ECO:0000256" key="2">
    <source>
        <dbReference type="ARBA" id="ARBA00022525"/>
    </source>
</evidence>
<dbReference type="AlphaFoldDB" id="A0ABD2MZA7"/>
<dbReference type="Pfam" id="PF16030">
    <property type="entry name" value="GD_N"/>
    <property type="match status" value="1"/>
</dbReference>
<evidence type="ECO:0000256" key="9">
    <source>
        <dbReference type="SAM" id="MobiDB-lite"/>
    </source>
</evidence>
<accession>A0ABD2MZA7</accession>
<dbReference type="CDD" id="cd00190">
    <property type="entry name" value="Tryp_SPc"/>
    <property type="match status" value="1"/>
</dbReference>
<organism evidence="11 12">
    <name type="scientific">Cryptolaemus montrouzieri</name>
    <dbReference type="NCBI Taxonomy" id="559131"/>
    <lineage>
        <taxon>Eukaryota</taxon>
        <taxon>Metazoa</taxon>
        <taxon>Ecdysozoa</taxon>
        <taxon>Arthropoda</taxon>
        <taxon>Hexapoda</taxon>
        <taxon>Insecta</taxon>
        <taxon>Pterygota</taxon>
        <taxon>Neoptera</taxon>
        <taxon>Endopterygota</taxon>
        <taxon>Coleoptera</taxon>
        <taxon>Polyphaga</taxon>
        <taxon>Cucujiformia</taxon>
        <taxon>Coccinelloidea</taxon>
        <taxon>Coccinellidae</taxon>
        <taxon>Scymninae</taxon>
        <taxon>Scymnini</taxon>
        <taxon>Cryptolaemus</taxon>
    </lineage>
</organism>
<evidence type="ECO:0000256" key="8">
    <source>
        <dbReference type="ARBA" id="ARBA00023157"/>
    </source>
</evidence>
<dbReference type="PANTHER" id="PTHR24260:SF143">
    <property type="entry name" value="SERINE PROTEASE GD-LIKE PROTEIN"/>
    <property type="match status" value="1"/>
</dbReference>
<dbReference type="InterPro" id="IPR001314">
    <property type="entry name" value="Peptidase_S1A"/>
</dbReference>
<comment type="subcellular location">
    <subcellularLocation>
        <location evidence="1">Secreted</location>
    </subcellularLocation>
</comment>
<feature type="domain" description="Peptidase S1" evidence="10">
    <location>
        <begin position="294"/>
        <end position="550"/>
    </location>
</feature>
<dbReference type="InterPro" id="IPR001254">
    <property type="entry name" value="Trypsin_dom"/>
</dbReference>
<dbReference type="SMART" id="SM00020">
    <property type="entry name" value="Tryp_SPc"/>
    <property type="match status" value="1"/>
</dbReference>
<evidence type="ECO:0000259" key="10">
    <source>
        <dbReference type="PROSITE" id="PS50240"/>
    </source>
</evidence>
<dbReference type="SUPFAM" id="SSF50494">
    <property type="entry name" value="Trypsin-like serine proteases"/>
    <property type="match status" value="1"/>
</dbReference>
<evidence type="ECO:0000256" key="3">
    <source>
        <dbReference type="ARBA" id="ARBA00022670"/>
    </source>
</evidence>
<feature type="compositionally biased region" description="Low complexity" evidence="9">
    <location>
        <begin position="237"/>
        <end position="248"/>
    </location>
</feature>
<reference evidence="11 12" key="1">
    <citation type="journal article" date="2021" name="BMC Biol.">
        <title>Horizontally acquired antibacterial genes associated with adaptive radiation of ladybird beetles.</title>
        <authorList>
            <person name="Li H.S."/>
            <person name="Tang X.F."/>
            <person name="Huang Y.H."/>
            <person name="Xu Z.Y."/>
            <person name="Chen M.L."/>
            <person name="Du X.Y."/>
            <person name="Qiu B.Y."/>
            <person name="Chen P.T."/>
            <person name="Zhang W."/>
            <person name="Slipinski A."/>
            <person name="Escalona H.E."/>
            <person name="Waterhouse R.M."/>
            <person name="Zwick A."/>
            <person name="Pang H."/>
        </authorList>
    </citation>
    <scope>NUCLEOTIDE SEQUENCE [LARGE SCALE GENOMIC DNA]</scope>
    <source>
        <strain evidence="11">SYSU2018</strain>
    </source>
</reference>
<dbReference type="PROSITE" id="PS00134">
    <property type="entry name" value="TRYPSIN_HIS"/>
    <property type="match status" value="1"/>
</dbReference>
<dbReference type="Proteomes" id="UP001516400">
    <property type="component" value="Unassembled WGS sequence"/>
</dbReference>
<keyword evidence="6" id="KW-0720">Serine protease</keyword>
<gene>
    <name evidence="11" type="ORF">HHI36_022176</name>
</gene>
<dbReference type="InterPro" id="IPR051333">
    <property type="entry name" value="CLIP_Serine_Protease"/>
</dbReference>
<dbReference type="GO" id="GO:0005576">
    <property type="term" value="C:extracellular region"/>
    <property type="evidence" value="ECO:0007669"/>
    <property type="project" value="UniProtKB-SubCell"/>
</dbReference>
<comment type="caution">
    <text evidence="11">The sequence shown here is derived from an EMBL/GenBank/DDBJ whole genome shotgun (WGS) entry which is preliminary data.</text>
</comment>
<keyword evidence="4" id="KW-0732">Signal</keyword>
<keyword evidence="12" id="KW-1185">Reference proteome</keyword>
<dbReference type="PANTHER" id="PTHR24260">
    <property type="match status" value="1"/>
</dbReference>
<proteinExistence type="predicted"/>
<evidence type="ECO:0000313" key="11">
    <source>
        <dbReference type="EMBL" id="KAL3271704.1"/>
    </source>
</evidence>
<evidence type="ECO:0000256" key="4">
    <source>
        <dbReference type="ARBA" id="ARBA00022729"/>
    </source>
</evidence>
<dbReference type="InterPro" id="IPR043504">
    <property type="entry name" value="Peptidase_S1_PA_chymotrypsin"/>
</dbReference>
<evidence type="ECO:0000256" key="7">
    <source>
        <dbReference type="ARBA" id="ARBA00023145"/>
    </source>
</evidence>
<evidence type="ECO:0000256" key="6">
    <source>
        <dbReference type="ARBA" id="ARBA00022825"/>
    </source>
</evidence>
<keyword evidence="5" id="KW-0378">Hydrolase</keyword>
<keyword evidence="7" id="KW-0865">Zymogen</keyword>
<name>A0ABD2MZA7_9CUCU</name>
<evidence type="ECO:0000256" key="5">
    <source>
        <dbReference type="ARBA" id="ARBA00022801"/>
    </source>
</evidence>
<keyword evidence="8" id="KW-1015">Disulfide bond</keyword>
<dbReference type="InterPro" id="IPR018114">
    <property type="entry name" value="TRYPSIN_HIS"/>
</dbReference>
<dbReference type="EMBL" id="JABFTP020000042">
    <property type="protein sequence ID" value="KAL3271704.1"/>
    <property type="molecule type" value="Genomic_DNA"/>
</dbReference>
<dbReference type="GO" id="GO:0008236">
    <property type="term" value="F:serine-type peptidase activity"/>
    <property type="evidence" value="ECO:0007669"/>
    <property type="project" value="UniProtKB-KW"/>
</dbReference>
<dbReference type="InterPro" id="IPR031986">
    <property type="entry name" value="GD_N"/>
</dbReference>
<dbReference type="Pfam" id="PF00089">
    <property type="entry name" value="Trypsin"/>
    <property type="match status" value="1"/>
</dbReference>
<dbReference type="GO" id="GO:0006508">
    <property type="term" value="P:proteolysis"/>
    <property type="evidence" value="ECO:0007669"/>
    <property type="project" value="UniProtKB-KW"/>
</dbReference>
<keyword evidence="2" id="KW-0964">Secreted</keyword>
<feature type="compositionally biased region" description="Acidic residues" evidence="9">
    <location>
        <begin position="251"/>
        <end position="260"/>
    </location>
</feature>
<sequence>MAESDTNIEWGCHDLAVVATAKNVINLQNKKNKVAKLVGGFMKENGLKIATQKLRCAIKESLKMSRNILFFTFLSIFLTAVNLQTRNPCPELFRYNPERSQPGRWFGTVNLTYDEELNGVWLRLRFNRPVIQLGNWFGQIKTDDNIEFRLSDRNFNLKPHIPKEVLFFVNYNEREAPPELVRIILNGRILCPIGGGTTTAASSILGEPITSRPLPLAPEGNRPLYQESTTYRQDNYRPVTRPNRRTTTAEYENESDDEFFQGDLNGSRPDILLPSRDNTNDICGTVIARPKPLITHGDVTHEGEFPWHAAIYHSKGVNLVYICGASLITREYLLTAAHCVTKPRTEIPSKIGSMVIYLGKHYLKEWSTKGIQDRRVSKLIVHPEFESDTFKNDIAIIKLSEPIEVTNYVRPVCLWEDAIDLYQVVNQPGTVIGWGYNEDGIITDELHKAGMPIVSTETCIYSYPDFFARFTSNTTFCAGYRNGTSACNGDSGSGMVFQKTRPQTRAQVWQIRGIVSLSVALQNQARCNTSHYVVFTDVAKHLNWIKTETNPKRQSYGRTQNLNNFNL</sequence>